<evidence type="ECO:0000256" key="5">
    <source>
        <dbReference type="ARBA" id="ARBA00022968"/>
    </source>
</evidence>
<keyword evidence="6" id="KW-1133">Transmembrane helix</keyword>
<dbReference type="Pfam" id="PF16317">
    <property type="entry name" value="Glyco_hydro_99"/>
    <property type="match status" value="1"/>
</dbReference>
<dbReference type="GO" id="GO:0000139">
    <property type="term" value="C:Golgi membrane"/>
    <property type="evidence" value="ECO:0007669"/>
    <property type="project" value="UniProtKB-SubCell"/>
</dbReference>
<dbReference type="AlphaFoldDB" id="A0A1Q9CC55"/>
<gene>
    <name evidence="10" type="primary">Maneal</name>
    <name evidence="10" type="ORF">AK812_SmicGene39183</name>
</gene>
<evidence type="ECO:0000256" key="2">
    <source>
        <dbReference type="ARBA" id="ARBA00009559"/>
    </source>
</evidence>
<keyword evidence="7" id="KW-0333">Golgi apparatus</keyword>
<evidence type="ECO:0000256" key="9">
    <source>
        <dbReference type="SAM" id="MobiDB-lite"/>
    </source>
</evidence>
<organism evidence="10 11">
    <name type="scientific">Symbiodinium microadriaticum</name>
    <name type="common">Dinoflagellate</name>
    <name type="synonym">Zooxanthella microadriatica</name>
    <dbReference type="NCBI Taxonomy" id="2951"/>
    <lineage>
        <taxon>Eukaryota</taxon>
        <taxon>Sar</taxon>
        <taxon>Alveolata</taxon>
        <taxon>Dinophyceae</taxon>
        <taxon>Suessiales</taxon>
        <taxon>Symbiodiniaceae</taxon>
        <taxon>Symbiodinium</taxon>
    </lineage>
</organism>
<comment type="similarity">
    <text evidence="2">Belongs to the glycosyl hydrolase 99 family.</text>
</comment>
<keyword evidence="3" id="KW-0812">Transmembrane</keyword>
<name>A0A1Q9CC55_SYMMI</name>
<sequence>MQLARSEEAADEVSATSMPTCTRADGSVPAVHAAFYLWYGTPEVDGKWLHWDHKVLPHWDKEVDAKYDKFNWSPPDEPHATFYPERGPYSSSDESILLSQFEDLAKAGVDSAMCSWWGRKDWAGKRDDADSGANTDELIPSVLEAAVQAGVFVSFHIEPYGGRSPQTFLDDLAYIVREYGHHPAIWREGPKKLPLFWLYDVSAQHSMQDIAAWKEALDSVRGTELDGVFLCTPAAFGLLAKPLLPPGLMPFRLQGPWRMRRRSASRGGLRPTSAPRLAKSFEPGGGDATVKGHPNPFKAEHAQFLQERRQKSPKPGARKGALTGGTAAEVSMLTRSPNDSKKLRQRQREHLVLQNLERLEDKHTAARAVQALEEVIGTSTSVEELNRFLRLGFDSKRPLVTPKARQEQLLLLRSIVRQFHSLGGDDTSAATAALKERVICGMPKMLDRAKLLKAKAEPRNDKEPLLQPR</sequence>
<keyword evidence="11" id="KW-1185">Reference proteome</keyword>
<keyword evidence="5" id="KW-0735">Signal-anchor</keyword>
<feature type="region of interest" description="Disordered" evidence="9">
    <location>
        <begin position="263"/>
        <end position="295"/>
    </location>
</feature>
<comment type="subcellular location">
    <subcellularLocation>
        <location evidence="1">Golgi apparatus membrane</location>
        <topology evidence="1">Single-pass type II membrane protein</topology>
    </subcellularLocation>
</comment>
<dbReference type="PANTHER" id="PTHR13572">
    <property type="entry name" value="ENDO-ALPHA-1,2-MANNOSIDASE"/>
    <property type="match status" value="1"/>
</dbReference>
<dbReference type="InterPro" id="IPR026071">
    <property type="entry name" value="Glyco_Hydrolase_99"/>
</dbReference>
<keyword evidence="4" id="KW-0378">Hydrolase</keyword>
<dbReference type="EMBL" id="LSRX01001382">
    <property type="protein sequence ID" value="OLP80407.1"/>
    <property type="molecule type" value="Genomic_DNA"/>
</dbReference>
<keyword evidence="8" id="KW-0472">Membrane</keyword>
<dbReference type="OrthoDB" id="406152at2759"/>
<evidence type="ECO:0000256" key="6">
    <source>
        <dbReference type="ARBA" id="ARBA00022989"/>
    </source>
</evidence>
<evidence type="ECO:0000256" key="1">
    <source>
        <dbReference type="ARBA" id="ARBA00004323"/>
    </source>
</evidence>
<dbReference type="GO" id="GO:0004559">
    <property type="term" value="F:alpha-mannosidase activity"/>
    <property type="evidence" value="ECO:0007669"/>
    <property type="project" value="TreeGrafter"/>
</dbReference>
<evidence type="ECO:0000256" key="8">
    <source>
        <dbReference type="ARBA" id="ARBA00023136"/>
    </source>
</evidence>
<dbReference type="Proteomes" id="UP000186817">
    <property type="component" value="Unassembled WGS sequence"/>
</dbReference>
<proteinExistence type="inferred from homology"/>
<reference evidence="10 11" key="1">
    <citation type="submission" date="2016-02" db="EMBL/GenBank/DDBJ databases">
        <title>Genome analysis of coral dinoflagellate symbionts highlights evolutionary adaptations to a symbiotic lifestyle.</title>
        <authorList>
            <person name="Aranda M."/>
            <person name="Li Y."/>
            <person name="Liew Y.J."/>
            <person name="Baumgarten S."/>
            <person name="Simakov O."/>
            <person name="Wilson M."/>
            <person name="Piel J."/>
            <person name="Ashoor H."/>
            <person name="Bougouffa S."/>
            <person name="Bajic V.B."/>
            <person name="Ryu T."/>
            <person name="Ravasi T."/>
            <person name="Bayer T."/>
            <person name="Micklem G."/>
            <person name="Kim H."/>
            <person name="Bhak J."/>
            <person name="Lajeunesse T.C."/>
            <person name="Voolstra C.R."/>
        </authorList>
    </citation>
    <scope>NUCLEOTIDE SEQUENCE [LARGE SCALE GENOMIC DNA]</scope>
    <source>
        <strain evidence="10 11">CCMP2467</strain>
    </source>
</reference>
<evidence type="ECO:0000256" key="7">
    <source>
        <dbReference type="ARBA" id="ARBA00023034"/>
    </source>
</evidence>
<evidence type="ECO:0000313" key="11">
    <source>
        <dbReference type="Proteomes" id="UP000186817"/>
    </source>
</evidence>
<evidence type="ECO:0000313" key="10">
    <source>
        <dbReference type="EMBL" id="OLP80407.1"/>
    </source>
</evidence>
<dbReference type="PANTHER" id="PTHR13572:SF4">
    <property type="entry name" value="RE57134P"/>
    <property type="match status" value="1"/>
</dbReference>
<feature type="region of interest" description="Disordered" evidence="9">
    <location>
        <begin position="307"/>
        <end position="345"/>
    </location>
</feature>
<evidence type="ECO:0000256" key="3">
    <source>
        <dbReference type="ARBA" id="ARBA00022692"/>
    </source>
</evidence>
<accession>A0A1Q9CC55</accession>
<evidence type="ECO:0000256" key="4">
    <source>
        <dbReference type="ARBA" id="ARBA00022801"/>
    </source>
</evidence>
<dbReference type="Gene3D" id="3.20.20.80">
    <property type="entry name" value="Glycosidases"/>
    <property type="match status" value="1"/>
</dbReference>
<comment type="caution">
    <text evidence="10">The sequence shown here is derived from an EMBL/GenBank/DDBJ whole genome shotgun (WGS) entry which is preliminary data.</text>
</comment>
<protein>
    <submittedName>
        <fullName evidence="10">Glycoprotein endo-alpha-1,2-mannosidase-like protein</fullName>
    </submittedName>
</protein>